<dbReference type="PANTHER" id="PTHR10292">
    <property type="entry name" value="CLATHRIN HEAVY CHAIN RELATED"/>
    <property type="match status" value="1"/>
</dbReference>
<dbReference type="InterPro" id="IPR016024">
    <property type="entry name" value="ARM-type_fold"/>
</dbReference>
<gene>
    <name evidence="2" type="ORF">ANCDUO_20428</name>
</gene>
<accession>A0A0C2CI81</accession>
<keyword evidence="1" id="KW-0472">Membrane</keyword>
<dbReference type="SUPFAM" id="SSF48371">
    <property type="entry name" value="ARM repeat"/>
    <property type="match status" value="1"/>
</dbReference>
<dbReference type="PANTHER" id="PTHR10292:SF1">
    <property type="entry name" value="CLATHRIN HEAVY CHAIN"/>
    <property type="match status" value="1"/>
</dbReference>
<evidence type="ECO:0000313" key="2">
    <source>
        <dbReference type="EMBL" id="KIH49497.1"/>
    </source>
</evidence>
<dbReference type="GO" id="GO:0006898">
    <property type="term" value="P:receptor-mediated endocytosis"/>
    <property type="evidence" value="ECO:0007669"/>
    <property type="project" value="TreeGrafter"/>
</dbReference>
<proteinExistence type="predicted"/>
<dbReference type="GO" id="GO:0045334">
    <property type="term" value="C:clathrin-coated endocytic vesicle"/>
    <property type="evidence" value="ECO:0007669"/>
    <property type="project" value="TreeGrafter"/>
</dbReference>
<dbReference type="Pfam" id="PF13838">
    <property type="entry name" value="Clathrin_H_link"/>
    <property type="match status" value="1"/>
</dbReference>
<reference evidence="2 3" key="1">
    <citation type="submission" date="2013-12" db="EMBL/GenBank/DDBJ databases">
        <title>Draft genome of the parsitic nematode Ancylostoma duodenale.</title>
        <authorList>
            <person name="Mitreva M."/>
        </authorList>
    </citation>
    <scope>NUCLEOTIDE SEQUENCE [LARGE SCALE GENOMIC DNA]</scope>
    <source>
        <strain evidence="2 3">Zhejiang</strain>
    </source>
</reference>
<dbReference type="GO" id="GO:0032051">
    <property type="term" value="F:clathrin light chain binding"/>
    <property type="evidence" value="ECO:0007669"/>
    <property type="project" value="TreeGrafter"/>
</dbReference>
<evidence type="ECO:0000256" key="1">
    <source>
        <dbReference type="SAM" id="Phobius"/>
    </source>
</evidence>
<dbReference type="InterPro" id="IPR012331">
    <property type="entry name" value="Clathrin_H-chain_linker"/>
</dbReference>
<feature type="non-terminal residue" evidence="2">
    <location>
        <position position="1"/>
    </location>
</feature>
<evidence type="ECO:0008006" key="4">
    <source>
        <dbReference type="Google" id="ProtNLM"/>
    </source>
</evidence>
<dbReference type="OrthoDB" id="2113814at2759"/>
<dbReference type="Gene3D" id="1.25.40.30">
    <property type="match status" value="1"/>
</dbReference>
<dbReference type="EMBL" id="KN753206">
    <property type="protein sequence ID" value="KIH49497.1"/>
    <property type="molecule type" value="Genomic_DNA"/>
</dbReference>
<keyword evidence="1" id="KW-0812">Transmembrane</keyword>
<dbReference type="AlphaFoldDB" id="A0A0C2CI81"/>
<protein>
    <recommendedName>
        <fullName evidence="4">Clathrin heavy chain linker core motif domain-containing protein</fullName>
    </recommendedName>
</protein>
<keyword evidence="3" id="KW-1185">Reference proteome</keyword>
<dbReference type="GO" id="GO:0071439">
    <property type="term" value="C:clathrin complex"/>
    <property type="evidence" value="ECO:0007669"/>
    <property type="project" value="TreeGrafter"/>
</dbReference>
<organism evidence="2 3">
    <name type="scientific">Ancylostoma duodenale</name>
    <dbReference type="NCBI Taxonomy" id="51022"/>
    <lineage>
        <taxon>Eukaryota</taxon>
        <taxon>Metazoa</taxon>
        <taxon>Ecdysozoa</taxon>
        <taxon>Nematoda</taxon>
        <taxon>Chromadorea</taxon>
        <taxon>Rhabditida</taxon>
        <taxon>Rhabditina</taxon>
        <taxon>Rhabditomorpha</taxon>
        <taxon>Strongyloidea</taxon>
        <taxon>Ancylostomatidae</taxon>
        <taxon>Ancylostomatinae</taxon>
        <taxon>Ancylostoma</taxon>
    </lineage>
</organism>
<keyword evidence="1" id="KW-1133">Transmembrane helix</keyword>
<dbReference type="GO" id="GO:0005938">
    <property type="term" value="C:cell cortex"/>
    <property type="evidence" value="ECO:0007669"/>
    <property type="project" value="TreeGrafter"/>
</dbReference>
<dbReference type="Proteomes" id="UP000054047">
    <property type="component" value="Unassembled WGS sequence"/>
</dbReference>
<sequence>LRFFNYSTDCLILHRFQGILRTPQTIQKFQQCPANPGGGASPLLQYFGILLDQGKLNKYETLELCRPVLAQGRKELLNKWLNDQKLECCEELGDLVRPHDPTVALSIYLRGNVPHKVLIWSLFLMFLSFPFRKLIHWILI</sequence>
<name>A0A0C2CI81_9BILA</name>
<evidence type="ECO:0000313" key="3">
    <source>
        <dbReference type="Proteomes" id="UP000054047"/>
    </source>
</evidence>
<feature type="transmembrane region" description="Helical" evidence="1">
    <location>
        <begin position="117"/>
        <end position="139"/>
    </location>
</feature>